<keyword evidence="3" id="KW-1185">Reference proteome</keyword>
<evidence type="ECO:0000259" key="1">
    <source>
        <dbReference type="Pfam" id="PF02463"/>
    </source>
</evidence>
<dbReference type="SUPFAM" id="SSF52540">
    <property type="entry name" value="P-loop containing nucleoside triphosphate hydrolases"/>
    <property type="match status" value="1"/>
</dbReference>
<name>A0A9D4Q8V6_RHISA</name>
<dbReference type="AlphaFoldDB" id="A0A9D4Q8V6"/>
<organism evidence="2 3">
    <name type="scientific">Rhipicephalus sanguineus</name>
    <name type="common">Brown dog tick</name>
    <name type="synonym">Ixodes sanguineus</name>
    <dbReference type="NCBI Taxonomy" id="34632"/>
    <lineage>
        <taxon>Eukaryota</taxon>
        <taxon>Metazoa</taxon>
        <taxon>Ecdysozoa</taxon>
        <taxon>Arthropoda</taxon>
        <taxon>Chelicerata</taxon>
        <taxon>Arachnida</taxon>
        <taxon>Acari</taxon>
        <taxon>Parasitiformes</taxon>
        <taxon>Ixodida</taxon>
        <taxon>Ixodoidea</taxon>
        <taxon>Ixodidae</taxon>
        <taxon>Rhipicephalinae</taxon>
        <taxon>Rhipicephalus</taxon>
        <taxon>Rhipicephalus</taxon>
    </lineage>
</organism>
<evidence type="ECO:0000313" key="3">
    <source>
        <dbReference type="Proteomes" id="UP000821837"/>
    </source>
</evidence>
<protein>
    <recommendedName>
        <fullName evidence="1">RecF/RecN/SMC N-terminal domain-containing protein</fullName>
    </recommendedName>
</protein>
<gene>
    <name evidence="2" type="ORF">HPB52_023905</name>
</gene>
<accession>A0A9D4Q8V6</accession>
<dbReference type="Proteomes" id="UP000821837">
    <property type="component" value="Unassembled WGS sequence"/>
</dbReference>
<dbReference type="EMBL" id="JABSTV010001248">
    <property type="protein sequence ID" value="KAH7970016.1"/>
    <property type="molecule type" value="Genomic_DNA"/>
</dbReference>
<evidence type="ECO:0000313" key="2">
    <source>
        <dbReference type="EMBL" id="KAH7970016.1"/>
    </source>
</evidence>
<dbReference type="InterPro" id="IPR003395">
    <property type="entry name" value="RecF/RecN/SMC_N"/>
</dbReference>
<feature type="domain" description="RecF/RecN/SMC N-terminal" evidence="1">
    <location>
        <begin position="91"/>
        <end position="251"/>
    </location>
</feature>
<proteinExistence type="predicted"/>
<dbReference type="Pfam" id="PF02463">
    <property type="entry name" value="SMC_N"/>
    <property type="match status" value="1"/>
</dbReference>
<reference evidence="2" key="2">
    <citation type="submission" date="2021-09" db="EMBL/GenBank/DDBJ databases">
        <authorList>
            <person name="Jia N."/>
            <person name="Wang J."/>
            <person name="Shi W."/>
            <person name="Du L."/>
            <person name="Sun Y."/>
            <person name="Zhan W."/>
            <person name="Jiang J."/>
            <person name="Wang Q."/>
            <person name="Zhang B."/>
            <person name="Ji P."/>
            <person name="Sakyi L.B."/>
            <person name="Cui X."/>
            <person name="Yuan T."/>
            <person name="Jiang B."/>
            <person name="Yang W."/>
            <person name="Lam T.T.-Y."/>
            <person name="Chang Q."/>
            <person name="Ding S."/>
            <person name="Wang X."/>
            <person name="Zhu J."/>
            <person name="Ruan X."/>
            <person name="Zhao L."/>
            <person name="Wei J."/>
            <person name="Que T."/>
            <person name="Du C."/>
            <person name="Cheng J."/>
            <person name="Dai P."/>
            <person name="Han X."/>
            <person name="Huang E."/>
            <person name="Gao Y."/>
            <person name="Liu J."/>
            <person name="Shao H."/>
            <person name="Ye R."/>
            <person name="Li L."/>
            <person name="Wei W."/>
            <person name="Wang X."/>
            <person name="Wang C."/>
            <person name="Huo Q."/>
            <person name="Li W."/>
            <person name="Guo W."/>
            <person name="Chen H."/>
            <person name="Chen S."/>
            <person name="Zhou L."/>
            <person name="Zhou L."/>
            <person name="Ni X."/>
            <person name="Tian J."/>
            <person name="Zhou Y."/>
            <person name="Sheng Y."/>
            <person name="Liu T."/>
            <person name="Pan Y."/>
            <person name="Xia L."/>
            <person name="Li J."/>
            <person name="Zhao F."/>
            <person name="Cao W."/>
        </authorList>
    </citation>
    <scope>NUCLEOTIDE SEQUENCE</scope>
    <source>
        <strain evidence="2">Rsan-2018</strain>
        <tissue evidence="2">Larvae</tissue>
    </source>
</reference>
<dbReference type="InterPro" id="IPR027417">
    <property type="entry name" value="P-loop_NTPase"/>
</dbReference>
<comment type="caution">
    <text evidence="2">The sequence shown here is derived from an EMBL/GenBank/DDBJ whole genome shotgun (WGS) entry which is preliminary data.</text>
</comment>
<sequence>MSEEKARSEEDLQAASKEMEILLFKRTNATTTLNEIKKKACMFGTVSKNLSRYRNMGQSELDHERQRLQRRLDRMNPPDLLAGRLLEEASQMLSEVRRSLTDVDMTRNRAEELTGSQKDEQFCNVEFTLKQVCKYFVEFFKRFVPNGRAVVVVNTEKPNKRASFSARNILQSVECFSGGQQTVLALCFILALQKCDPAPFYIFDEVDACLDAQHRQCLADILEELSSESQFICTTFRPELALKGKVFKVTHREGGGGGEAVM</sequence>
<reference evidence="2" key="1">
    <citation type="journal article" date="2020" name="Cell">
        <title>Large-Scale Comparative Analyses of Tick Genomes Elucidate Their Genetic Diversity and Vector Capacities.</title>
        <authorList>
            <consortium name="Tick Genome and Microbiome Consortium (TIGMIC)"/>
            <person name="Jia N."/>
            <person name="Wang J."/>
            <person name="Shi W."/>
            <person name="Du L."/>
            <person name="Sun Y."/>
            <person name="Zhan W."/>
            <person name="Jiang J.F."/>
            <person name="Wang Q."/>
            <person name="Zhang B."/>
            <person name="Ji P."/>
            <person name="Bell-Sakyi L."/>
            <person name="Cui X.M."/>
            <person name="Yuan T.T."/>
            <person name="Jiang B.G."/>
            <person name="Yang W.F."/>
            <person name="Lam T.T."/>
            <person name="Chang Q.C."/>
            <person name="Ding S.J."/>
            <person name="Wang X.J."/>
            <person name="Zhu J.G."/>
            <person name="Ruan X.D."/>
            <person name="Zhao L."/>
            <person name="Wei J.T."/>
            <person name="Ye R.Z."/>
            <person name="Que T.C."/>
            <person name="Du C.H."/>
            <person name="Zhou Y.H."/>
            <person name="Cheng J.X."/>
            <person name="Dai P.F."/>
            <person name="Guo W.B."/>
            <person name="Han X.H."/>
            <person name="Huang E.J."/>
            <person name="Li L.F."/>
            <person name="Wei W."/>
            <person name="Gao Y.C."/>
            <person name="Liu J.Z."/>
            <person name="Shao H.Z."/>
            <person name="Wang X."/>
            <person name="Wang C.C."/>
            <person name="Yang T.C."/>
            <person name="Huo Q.B."/>
            <person name="Li W."/>
            <person name="Chen H.Y."/>
            <person name="Chen S.E."/>
            <person name="Zhou L.G."/>
            <person name="Ni X.B."/>
            <person name="Tian J.H."/>
            <person name="Sheng Y."/>
            <person name="Liu T."/>
            <person name="Pan Y.S."/>
            <person name="Xia L.Y."/>
            <person name="Li J."/>
            <person name="Zhao F."/>
            <person name="Cao W.C."/>
        </authorList>
    </citation>
    <scope>NUCLEOTIDE SEQUENCE</scope>
    <source>
        <strain evidence="2">Rsan-2018</strain>
    </source>
</reference>
<dbReference type="VEuPathDB" id="VectorBase:RSAN_048943"/>
<dbReference type="PANTHER" id="PTHR43977">
    <property type="entry name" value="STRUCTURAL MAINTENANCE OF CHROMOSOMES PROTEIN 3"/>
    <property type="match status" value="1"/>
</dbReference>
<dbReference type="Gene3D" id="3.40.50.300">
    <property type="entry name" value="P-loop containing nucleotide triphosphate hydrolases"/>
    <property type="match status" value="1"/>
</dbReference>